<feature type="compositionally biased region" description="Low complexity" evidence="1">
    <location>
        <begin position="70"/>
        <end position="82"/>
    </location>
</feature>
<dbReference type="InterPro" id="IPR002921">
    <property type="entry name" value="Fungal_lipase-type"/>
</dbReference>
<dbReference type="Pfam" id="PF01764">
    <property type="entry name" value="Lipase_3"/>
    <property type="match status" value="1"/>
</dbReference>
<dbReference type="PANTHER" id="PTHR46023">
    <property type="entry name" value="LIPASE CLASS 3 PROTEIN-LIKE"/>
    <property type="match status" value="1"/>
</dbReference>
<proteinExistence type="predicted"/>
<evidence type="ECO:0000313" key="3">
    <source>
        <dbReference type="EMBL" id="RKP00335.1"/>
    </source>
</evidence>
<feature type="compositionally biased region" description="Basic and acidic residues" evidence="1">
    <location>
        <begin position="995"/>
        <end position="1016"/>
    </location>
</feature>
<gene>
    <name evidence="3" type="ORF">CXG81DRAFT_26955</name>
</gene>
<feature type="compositionally biased region" description="Basic and acidic residues" evidence="1">
    <location>
        <begin position="1039"/>
        <end position="1053"/>
    </location>
</feature>
<organism evidence="3 4">
    <name type="scientific">Caulochytrium protostelioides</name>
    <dbReference type="NCBI Taxonomy" id="1555241"/>
    <lineage>
        <taxon>Eukaryota</taxon>
        <taxon>Fungi</taxon>
        <taxon>Fungi incertae sedis</taxon>
        <taxon>Chytridiomycota</taxon>
        <taxon>Chytridiomycota incertae sedis</taxon>
        <taxon>Chytridiomycetes</taxon>
        <taxon>Caulochytriales</taxon>
        <taxon>Caulochytriaceae</taxon>
        <taxon>Caulochytrium</taxon>
    </lineage>
</organism>
<feature type="compositionally biased region" description="Basic residues" evidence="1">
    <location>
        <begin position="761"/>
        <end position="770"/>
    </location>
</feature>
<feature type="compositionally biased region" description="Basic and acidic residues" evidence="1">
    <location>
        <begin position="727"/>
        <end position="736"/>
    </location>
</feature>
<feature type="region of interest" description="Disordered" evidence="1">
    <location>
        <begin position="418"/>
        <end position="488"/>
    </location>
</feature>
<feature type="region of interest" description="Disordered" evidence="1">
    <location>
        <begin position="651"/>
        <end position="783"/>
    </location>
</feature>
<evidence type="ECO:0000259" key="2">
    <source>
        <dbReference type="Pfam" id="PF01764"/>
    </source>
</evidence>
<feature type="compositionally biased region" description="Pro residues" evidence="1">
    <location>
        <begin position="95"/>
        <end position="104"/>
    </location>
</feature>
<keyword evidence="4" id="KW-1185">Reference proteome</keyword>
<dbReference type="GO" id="GO:0006629">
    <property type="term" value="P:lipid metabolic process"/>
    <property type="evidence" value="ECO:0007669"/>
    <property type="project" value="InterPro"/>
</dbReference>
<dbReference type="SUPFAM" id="SSF53474">
    <property type="entry name" value="alpha/beta-Hydrolases"/>
    <property type="match status" value="1"/>
</dbReference>
<feature type="region of interest" description="Disordered" evidence="1">
    <location>
        <begin position="235"/>
        <end position="265"/>
    </location>
</feature>
<feature type="region of interest" description="Disordered" evidence="1">
    <location>
        <begin position="850"/>
        <end position="889"/>
    </location>
</feature>
<protein>
    <recommendedName>
        <fullName evidence="2">Fungal lipase-type domain-containing protein</fullName>
    </recommendedName>
</protein>
<dbReference type="Proteomes" id="UP000274922">
    <property type="component" value="Unassembled WGS sequence"/>
</dbReference>
<feature type="compositionally biased region" description="Low complexity" evidence="1">
    <location>
        <begin position="418"/>
        <end position="430"/>
    </location>
</feature>
<sequence length="1448" mass="154956">MVTPLPAAAACHAPVSGAMADVDNPPPATAAVPMADTAAAAMTHAPAPTLPPVASMVRSASAGVGGDGRATSSAADAASAHAETAHAEPTQAGSTPPPPPPVPPDLFVESSELRGAAATGSRLRHGPHTTPRSRRPVSLITPPRRPVSLLAPRCPAREPGVDAVDADDGNDGGRGLELAATAADGDIDATSDRGAAHPPQRPRPFSLIKVVETVFKPLRMSRTEQALQRWRSAAALHRPPSATSAASLADSAHEAASPVPGPAAAPEPVVEAATVKSGALLTPVQLKQLARDPAYPSQLLISVVDVIRLPSSPHHPVSAHAPILDLATTPLRVHASLRFTEAVAPPRLYAAADTAAETAADTAADAADTRHPRIFFPVTFQNYMFDVLKIDLYLVPVSAPSRSTFRFSLSPKPSTAAAATAATTTAAVAAREPRWGEDPGPPPDLPPRTAPSPTARPAAAEASSASLPAPPSLSASASSTSSSSSSLAPRFASLTRPYDVRKNKNYLGRAHVRLRTLADIDSWRTASTVDTFPILDKRQRPTPYAIRLRLDFKLLLGAYLERPLRRMSVASGLPARDAAADAASAADHDHVSSRFRSHDTADVAMGADADADADEGSPFPGRPRLSVTADPSHGSACRPYDAIPHAERWADNSAGRPEADSEAAGDDISGASGDAGSARLQVPGTRRPPSGTLAPAAAYRGRSRRCSHASRSSSVRFEDAVTGGQADDNHDSHDDHEGDGDADDANDRTEGSAHSDTMSVSRRRRRRRAPLHASPNESHEALDESMARIGLPQLTPQALLSRRGSAKRILSQRSQRSAKSMAFVRPELAGEGTLHQLFVTTVKIYSERPGLIDPKHASPPPSPSPSARPAASPGRGHETNPASAADALGGSFRYDGGRGEVGRKGNLLSFDLDGVHYNLHESAGFHLLPPGAQTTLREVKGIAYALFKTGWQIRRPMRAWRAIQLLREWREHRVVADQAPTSAPAMAVAIDAAVDEAKSRPEDAPSGRTASHEGHVSSDGNAPSPSFGHDFNRGIPVGEPDHDDHHGHADHGSGSDAGDSGDSDDVPFYMDPVRVAEDLRWIRYVIGAHGLWMMRLSGLVRLHHQLLHAHYRSIFLSVFRLRKEQLLAWEYGKKEPGRPRFLIVHEPAERQLVIAIQGTLNVSEVITDITSDYWPLALRLCEGLSFCHLGFLRSALWFMEHWWTRLLAMVRDHNVDRICLVGHSLGGATAALLTLILRETADQLERAAGHPVDVRAVCFGAPPTVSRNLAEACAPYITNYVNGADYIPHLSFGLVVEYRDLLMEANAQLRQNADRAAAYAALDAKAAQSRRDPQDLLWVAGRLCRLVAQPRLPRPPPRHPWQHAWRAVRRYLPRWHAKSPAPAVAEALPRSALAQPVPDRGFLTQHFIWNYMHGIEGHLRWLHAHQVPAKVAASTSGQLSGDPVLQPA</sequence>
<dbReference type="InterPro" id="IPR029058">
    <property type="entry name" value="AB_hydrolase_fold"/>
</dbReference>
<feature type="region of interest" description="Disordered" evidence="1">
    <location>
        <begin position="610"/>
        <end position="639"/>
    </location>
</feature>
<feature type="compositionally biased region" description="Pro residues" evidence="1">
    <location>
        <begin position="439"/>
        <end position="450"/>
    </location>
</feature>
<evidence type="ECO:0000313" key="4">
    <source>
        <dbReference type="Proteomes" id="UP000274922"/>
    </source>
</evidence>
<feature type="compositionally biased region" description="Low complexity" evidence="1">
    <location>
        <begin position="241"/>
        <end position="258"/>
    </location>
</feature>
<dbReference type="CDD" id="cd00519">
    <property type="entry name" value="Lipase_3"/>
    <property type="match status" value="1"/>
</dbReference>
<feature type="compositionally biased region" description="Low complexity" evidence="1">
    <location>
        <begin position="666"/>
        <end position="678"/>
    </location>
</feature>
<feature type="compositionally biased region" description="Basic residues" evidence="1">
    <location>
        <begin position="122"/>
        <end position="135"/>
    </location>
</feature>
<dbReference type="PANTHER" id="PTHR46023:SF6">
    <property type="entry name" value="LIPASE CLASS 3 FAMILY PROTEIN"/>
    <property type="match status" value="1"/>
</dbReference>
<name>A0A4P9X5F0_9FUNG</name>
<feature type="region of interest" description="Disordered" evidence="1">
    <location>
        <begin position="798"/>
        <end position="820"/>
    </location>
</feature>
<feature type="region of interest" description="Disordered" evidence="1">
    <location>
        <begin position="994"/>
        <end position="1065"/>
    </location>
</feature>
<dbReference type="OrthoDB" id="438440at2759"/>
<feature type="compositionally biased region" description="Pro residues" evidence="1">
    <location>
        <begin position="857"/>
        <end position="866"/>
    </location>
</feature>
<feature type="compositionally biased region" description="Low complexity" evidence="1">
    <location>
        <begin position="451"/>
        <end position="488"/>
    </location>
</feature>
<reference evidence="4" key="1">
    <citation type="journal article" date="2018" name="Nat. Microbiol.">
        <title>Leveraging single-cell genomics to expand the fungal tree of life.</title>
        <authorList>
            <person name="Ahrendt S.R."/>
            <person name="Quandt C.A."/>
            <person name="Ciobanu D."/>
            <person name="Clum A."/>
            <person name="Salamov A."/>
            <person name="Andreopoulos B."/>
            <person name="Cheng J.F."/>
            <person name="Woyke T."/>
            <person name="Pelin A."/>
            <person name="Henrissat B."/>
            <person name="Reynolds N.K."/>
            <person name="Benny G.L."/>
            <person name="Smith M.E."/>
            <person name="James T.Y."/>
            <person name="Grigoriev I.V."/>
        </authorList>
    </citation>
    <scope>NUCLEOTIDE SEQUENCE [LARGE SCALE GENOMIC DNA]</scope>
    <source>
        <strain evidence="4">ATCC 52028</strain>
    </source>
</reference>
<dbReference type="Gene3D" id="3.40.50.1820">
    <property type="entry name" value="alpha/beta hydrolase"/>
    <property type="match status" value="1"/>
</dbReference>
<dbReference type="EMBL" id="ML014222">
    <property type="protein sequence ID" value="RKP00335.1"/>
    <property type="molecule type" value="Genomic_DNA"/>
</dbReference>
<accession>A0A4P9X5F0</accession>
<feature type="region of interest" description="Disordered" evidence="1">
    <location>
        <begin position="59"/>
        <end position="175"/>
    </location>
</feature>
<evidence type="ECO:0000256" key="1">
    <source>
        <dbReference type="SAM" id="MobiDB-lite"/>
    </source>
</evidence>
<feature type="domain" description="Fungal lipase-type" evidence="2">
    <location>
        <begin position="1153"/>
        <end position="1292"/>
    </location>
</feature>